<accession>A0A4C1ZQW8</accession>
<dbReference type="EMBL" id="BGZK01002156">
    <property type="protein sequence ID" value="GBP91281.1"/>
    <property type="molecule type" value="Genomic_DNA"/>
</dbReference>
<dbReference type="Proteomes" id="UP000299102">
    <property type="component" value="Unassembled WGS sequence"/>
</dbReference>
<organism evidence="2 3">
    <name type="scientific">Eumeta variegata</name>
    <name type="common">Bagworm moth</name>
    <name type="synonym">Eumeta japonica</name>
    <dbReference type="NCBI Taxonomy" id="151549"/>
    <lineage>
        <taxon>Eukaryota</taxon>
        <taxon>Metazoa</taxon>
        <taxon>Ecdysozoa</taxon>
        <taxon>Arthropoda</taxon>
        <taxon>Hexapoda</taxon>
        <taxon>Insecta</taxon>
        <taxon>Pterygota</taxon>
        <taxon>Neoptera</taxon>
        <taxon>Endopterygota</taxon>
        <taxon>Lepidoptera</taxon>
        <taxon>Glossata</taxon>
        <taxon>Ditrysia</taxon>
        <taxon>Tineoidea</taxon>
        <taxon>Psychidae</taxon>
        <taxon>Oiketicinae</taxon>
        <taxon>Eumeta</taxon>
    </lineage>
</organism>
<proteinExistence type="predicted"/>
<gene>
    <name evidence="2" type="ORF">EVAR_56187_1</name>
</gene>
<reference evidence="2 3" key="1">
    <citation type="journal article" date="2019" name="Commun. Biol.">
        <title>The bagworm genome reveals a unique fibroin gene that provides high tensile strength.</title>
        <authorList>
            <person name="Kono N."/>
            <person name="Nakamura H."/>
            <person name="Ohtoshi R."/>
            <person name="Tomita M."/>
            <person name="Numata K."/>
            <person name="Arakawa K."/>
        </authorList>
    </citation>
    <scope>NUCLEOTIDE SEQUENCE [LARGE SCALE GENOMIC DNA]</scope>
</reference>
<evidence type="ECO:0000256" key="1">
    <source>
        <dbReference type="SAM" id="MobiDB-lite"/>
    </source>
</evidence>
<comment type="caution">
    <text evidence="2">The sequence shown here is derived from an EMBL/GenBank/DDBJ whole genome shotgun (WGS) entry which is preliminary data.</text>
</comment>
<keyword evidence="3" id="KW-1185">Reference proteome</keyword>
<protein>
    <submittedName>
        <fullName evidence="2">Uncharacterized protein</fullName>
    </submittedName>
</protein>
<dbReference type="AlphaFoldDB" id="A0A4C1ZQW8"/>
<evidence type="ECO:0000313" key="2">
    <source>
        <dbReference type="EMBL" id="GBP91281.1"/>
    </source>
</evidence>
<name>A0A4C1ZQW8_EUMVA</name>
<feature type="region of interest" description="Disordered" evidence="1">
    <location>
        <begin position="135"/>
        <end position="154"/>
    </location>
</feature>
<feature type="compositionally biased region" description="Basic residues" evidence="1">
    <location>
        <begin position="143"/>
        <end position="154"/>
    </location>
</feature>
<evidence type="ECO:0000313" key="3">
    <source>
        <dbReference type="Proteomes" id="UP000299102"/>
    </source>
</evidence>
<sequence length="154" mass="17413">MSPHKSQRARPSEAAVAAVRTPDPRPISFFFGEPTFSFLFVVCVFFRKHIIDSGGDELRGDGVYAVGLETCCRCCGWSHFEGVTLGNVTMSHRRRRGLLRLSHSTMMIGLPRTRDVFVEGKSDISKEEVKRRRIFSSPPAGLRRPRTRRWTASS</sequence>